<evidence type="ECO:0000313" key="9">
    <source>
        <dbReference type="EMBL" id="GII76036.1"/>
    </source>
</evidence>
<dbReference type="GO" id="GO:0055091">
    <property type="term" value="P:phospholipid homeostasis"/>
    <property type="evidence" value="ECO:0007669"/>
    <property type="project" value="TreeGrafter"/>
</dbReference>
<evidence type="ECO:0008006" key="11">
    <source>
        <dbReference type="Google" id="ProtNLM"/>
    </source>
</evidence>
<dbReference type="InterPro" id="IPR051211">
    <property type="entry name" value="PG_lysyltransferase"/>
</dbReference>
<dbReference type="PANTHER" id="PTHR34697">
    <property type="entry name" value="PHOSPHATIDYLGLYCEROL LYSYLTRANSFERASE"/>
    <property type="match status" value="1"/>
</dbReference>
<feature type="transmembrane region" description="Helical" evidence="6">
    <location>
        <begin position="90"/>
        <end position="112"/>
    </location>
</feature>
<feature type="domain" description="Phosphatidylglycerol lysyltransferase C-terminal" evidence="7">
    <location>
        <begin position="259"/>
        <end position="558"/>
    </location>
</feature>
<dbReference type="Pfam" id="PF09924">
    <property type="entry name" value="LPG_synthase_C"/>
    <property type="match status" value="1"/>
</dbReference>
<dbReference type="GO" id="GO:0005886">
    <property type="term" value="C:plasma membrane"/>
    <property type="evidence" value="ECO:0007669"/>
    <property type="project" value="UniProtKB-SubCell"/>
</dbReference>
<feature type="domain" description="Lysyl-tRNA synthetase N-terminal transmembrane region" evidence="8">
    <location>
        <begin position="23"/>
        <end position="241"/>
    </location>
</feature>
<feature type="transmembrane region" description="Helical" evidence="6">
    <location>
        <begin position="163"/>
        <end position="185"/>
    </location>
</feature>
<dbReference type="InterPro" id="IPR031553">
    <property type="entry name" value="tRNA-synt_2_TM"/>
</dbReference>
<name>A0A919R089_9ACTN</name>
<reference evidence="9" key="1">
    <citation type="submission" date="2021-01" db="EMBL/GenBank/DDBJ databases">
        <title>Whole genome shotgun sequence of Sphaerisporangium rufum NBRC 109079.</title>
        <authorList>
            <person name="Komaki H."/>
            <person name="Tamura T."/>
        </authorList>
    </citation>
    <scope>NUCLEOTIDE SEQUENCE</scope>
    <source>
        <strain evidence="9">NBRC 109079</strain>
    </source>
</reference>
<evidence type="ECO:0000256" key="5">
    <source>
        <dbReference type="ARBA" id="ARBA00023136"/>
    </source>
</evidence>
<dbReference type="EMBL" id="BOOU01000013">
    <property type="protein sequence ID" value="GII76036.1"/>
    <property type="molecule type" value="Genomic_DNA"/>
</dbReference>
<evidence type="ECO:0000259" key="7">
    <source>
        <dbReference type="Pfam" id="PF09924"/>
    </source>
</evidence>
<feature type="transmembrane region" description="Helical" evidence="6">
    <location>
        <begin position="220"/>
        <end position="241"/>
    </location>
</feature>
<keyword evidence="5 6" id="KW-0472">Membrane</keyword>
<evidence type="ECO:0000259" key="8">
    <source>
        <dbReference type="Pfam" id="PF16995"/>
    </source>
</evidence>
<protein>
    <recommendedName>
        <fullName evidence="11">Lysyl-tRNA synthetase, class 2</fullName>
    </recommendedName>
</protein>
<sequence length="603" mass="64822">MTEHDRVGRAARAGAEGRLRAGLPRLLSVCLTAAAAYSAAIAVLPPLRRWLATATEVIESAVFPVEPNLGYAVFLAILAGALARHKRAAYWVITAIFGLLVVGNLAVVLSSTLMPDLVDEFAMTPQVVASEFNLVLSAVAFGVLAAARDEFSAPTRRASFRTALLTLVTLLAVSFGIGWALVGLFPGTLRPADHLPWALERALGGVVDLDPYRAGHPPGWVNFLIGLISAVAVLVAFAVLFRSQRARAELPAAAEERVRALLAAYGAHDSLGYFATRRDRAVVFSPSGKAAVSYRVVAGVCLAAGDPVGDVEAWGHAIRAFLEEARRYGWIPAAIGSGEAAAHAYARAGLRVLELGDEAVIDVAEFTLDGREMRGVRQAVNRVRRAGYTLRIRRHAEVPDEDMRHVVERATAWRGAADERGFSMALGRLGDPADGACVLVEARDAGGRLDALLSFVPWGEDGLSLDLMRRDRDSDNGLVEFMVAGLVGEAGRLGVRRISLNFAMFRSVFEQGARLGAGPVLRLWRCTLVFLSRWWQLESLYRANAKYRPRWVPRFVAFDDARALPRVGLASAIAEGFLGVPGPPAPFRRPAVAAPLPPAPAGR</sequence>
<keyword evidence="10" id="KW-1185">Reference proteome</keyword>
<feature type="transmembrane region" description="Helical" evidence="6">
    <location>
        <begin position="67"/>
        <end position="83"/>
    </location>
</feature>
<dbReference type="PANTHER" id="PTHR34697:SF2">
    <property type="entry name" value="PHOSPHATIDYLGLYCEROL LYSYLTRANSFERASE"/>
    <property type="match status" value="1"/>
</dbReference>
<feature type="transmembrane region" description="Helical" evidence="6">
    <location>
        <begin position="132"/>
        <end position="151"/>
    </location>
</feature>
<dbReference type="InterPro" id="IPR024320">
    <property type="entry name" value="LPG_synthase_C"/>
</dbReference>
<evidence type="ECO:0000256" key="4">
    <source>
        <dbReference type="ARBA" id="ARBA00022989"/>
    </source>
</evidence>
<dbReference type="RefSeq" id="WP_239136927.1">
    <property type="nucleotide sequence ID" value="NZ_BOOU01000013.1"/>
</dbReference>
<comment type="caution">
    <text evidence="9">The sequence shown here is derived from an EMBL/GenBank/DDBJ whole genome shotgun (WGS) entry which is preliminary data.</text>
</comment>
<organism evidence="9 10">
    <name type="scientific">Sphaerisporangium rufum</name>
    <dbReference type="NCBI Taxonomy" id="1381558"/>
    <lineage>
        <taxon>Bacteria</taxon>
        <taxon>Bacillati</taxon>
        <taxon>Actinomycetota</taxon>
        <taxon>Actinomycetes</taxon>
        <taxon>Streptosporangiales</taxon>
        <taxon>Streptosporangiaceae</taxon>
        <taxon>Sphaerisporangium</taxon>
    </lineage>
</organism>
<dbReference type="Proteomes" id="UP000655287">
    <property type="component" value="Unassembled WGS sequence"/>
</dbReference>
<comment type="subcellular location">
    <subcellularLocation>
        <location evidence="1">Cell membrane</location>
        <topology evidence="1">Multi-pass membrane protein</topology>
    </subcellularLocation>
</comment>
<dbReference type="GO" id="GO:0016755">
    <property type="term" value="F:aminoacyltransferase activity"/>
    <property type="evidence" value="ECO:0007669"/>
    <property type="project" value="TreeGrafter"/>
</dbReference>
<proteinExistence type="predicted"/>
<dbReference type="Pfam" id="PF16995">
    <property type="entry name" value="tRNA-synt_2_TM"/>
    <property type="match status" value="1"/>
</dbReference>
<gene>
    <name evidence="9" type="ORF">Sru01_10180</name>
</gene>
<evidence type="ECO:0000256" key="2">
    <source>
        <dbReference type="ARBA" id="ARBA00022475"/>
    </source>
</evidence>
<keyword evidence="2" id="KW-1003">Cell membrane</keyword>
<evidence type="ECO:0000256" key="1">
    <source>
        <dbReference type="ARBA" id="ARBA00004651"/>
    </source>
</evidence>
<dbReference type="AlphaFoldDB" id="A0A919R089"/>
<evidence type="ECO:0000256" key="3">
    <source>
        <dbReference type="ARBA" id="ARBA00022692"/>
    </source>
</evidence>
<evidence type="ECO:0000313" key="10">
    <source>
        <dbReference type="Proteomes" id="UP000655287"/>
    </source>
</evidence>
<feature type="transmembrane region" description="Helical" evidence="6">
    <location>
        <begin position="26"/>
        <end position="47"/>
    </location>
</feature>
<evidence type="ECO:0000256" key="6">
    <source>
        <dbReference type="SAM" id="Phobius"/>
    </source>
</evidence>
<keyword evidence="4 6" id="KW-1133">Transmembrane helix</keyword>
<accession>A0A919R089</accession>
<keyword evidence="3 6" id="KW-0812">Transmembrane</keyword>